<reference evidence="1" key="2">
    <citation type="journal article" date="2015" name="Data Brief">
        <title>Shoot transcriptome of the giant reed, Arundo donax.</title>
        <authorList>
            <person name="Barrero R.A."/>
            <person name="Guerrero F.D."/>
            <person name="Moolhuijzen P."/>
            <person name="Goolsby J.A."/>
            <person name="Tidwell J."/>
            <person name="Bellgard S.E."/>
            <person name="Bellgard M.I."/>
        </authorList>
    </citation>
    <scope>NUCLEOTIDE SEQUENCE</scope>
    <source>
        <tissue evidence="1">Shoot tissue taken approximately 20 cm above the soil surface</tissue>
    </source>
</reference>
<reference evidence="1" key="1">
    <citation type="submission" date="2014-09" db="EMBL/GenBank/DDBJ databases">
        <authorList>
            <person name="Magalhaes I.L.F."/>
            <person name="Oliveira U."/>
            <person name="Santos F.R."/>
            <person name="Vidigal T.H.D.A."/>
            <person name="Brescovit A.D."/>
            <person name="Santos A.J."/>
        </authorList>
    </citation>
    <scope>NUCLEOTIDE SEQUENCE</scope>
    <source>
        <tissue evidence="1">Shoot tissue taken approximately 20 cm above the soil surface</tissue>
    </source>
</reference>
<dbReference type="AlphaFoldDB" id="A0A0A9EEE2"/>
<accession>A0A0A9EEE2</accession>
<protein>
    <submittedName>
        <fullName evidence="1">Uncharacterized protein</fullName>
    </submittedName>
</protein>
<organism evidence="1">
    <name type="scientific">Arundo donax</name>
    <name type="common">Giant reed</name>
    <name type="synonym">Donax arundinaceus</name>
    <dbReference type="NCBI Taxonomy" id="35708"/>
    <lineage>
        <taxon>Eukaryota</taxon>
        <taxon>Viridiplantae</taxon>
        <taxon>Streptophyta</taxon>
        <taxon>Embryophyta</taxon>
        <taxon>Tracheophyta</taxon>
        <taxon>Spermatophyta</taxon>
        <taxon>Magnoliopsida</taxon>
        <taxon>Liliopsida</taxon>
        <taxon>Poales</taxon>
        <taxon>Poaceae</taxon>
        <taxon>PACMAD clade</taxon>
        <taxon>Arundinoideae</taxon>
        <taxon>Arundineae</taxon>
        <taxon>Arundo</taxon>
    </lineage>
</organism>
<evidence type="ECO:0000313" key="1">
    <source>
        <dbReference type="EMBL" id="JAD96235.1"/>
    </source>
</evidence>
<sequence>MKPGSLHPTVRAGSPHMLPRLKVRVPAGVRVGLMLPTMPHSTKGYASPVSYPLVHVTVISSWVLPCARRGNTGALGFVNEIGSDTATSFDAG</sequence>
<dbReference type="EMBL" id="GBRH01201660">
    <property type="protein sequence ID" value="JAD96235.1"/>
    <property type="molecule type" value="Transcribed_RNA"/>
</dbReference>
<name>A0A0A9EEE2_ARUDO</name>
<proteinExistence type="predicted"/>